<dbReference type="InterPro" id="IPR018247">
    <property type="entry name" value="EF_Hand_1_Ca_BS"/>
</dbReference>
<dbReference type="RefSeq" id="WP_155320586.1">
    <property type="nucleotide sequence ID" value="NZ_AP021874.1"/>
</dbReference>
<dbReference type="SUPFAM" id="SSF47473">
    <property type="entry name" value="EF-hand"/>
    <property type="match status" value="1"/>
</dbReference>
<reference evidence="3 4" key="1">
    <citation type="submission" date="2019-11" db="EMBL/GenBank/DDBJ databases">
        <title>Comparative genomics of hydrocarbon-degrading Desulfosarcina strains.</title>
        <authorList>
            <person name="Watanabe M."/>
            <person name="Kojima H."/>
            <person name="Fukui M."/>
        </authorList>
    </citation>
    <scope>NUCLEOTIDE SEQUENCE [LARGE SCALE GENOMIC DNA]</scope>
    <source>
        <strain evidence="3 4">PL12</strain>
    </source>
</reference>
<gene>
    <name evidence="3" type="ORF">DSCA_58760</name>
</gene>
<dbReference type="EMBL" id="AP021874">
    <property type="protein sequence ID" value="BBO71946.1"/>
    <property type="molecule type" value="Genomic_DNA"/>
</dbReference>
<protein>
    <recommendedName>
        <fullName evidence="2">EF-hand domain-containing protein</fullName>
    </recommendedName>
</protein>
<dbReference type="InterPro" id="IPR002048">
    <property type="entry name" value="EF_hand_dom"/>
</dbReference>
<evidence type="ECO:0000259" key="2">
    <source>
        <dbReference type="PROSITE" id="PS50222"/>
    </source>
</evidence>
<evidence type="ECO:0000313" key="4">
    <source>
        <dbReference type="Proteomes" id="UP000427906"/>
    </source>
</evidence>
<dbReference type="InterPro" id="IPR011992">
    <property type="entry name" value="EF-hand-dom_pair"/>
</dbReference>
<dbReference type="PROSITE" id="PS00018">
    <property type="entry name" value="EF_HAND_1"/>
    <property type="match status" value="1"/>
</dbReference>
<keyword evidence="1" id="KW-0732">Signal</keyword>
<feature type="chain" id="PRO_5024334569" description="EF-hand domain-containing protein" evidence="1">
    <location>
        <begin position="24"/>
        <end position="96"/>
    </location>
</feature>
<evidence type="ECO:0000313" key="3">
    <source>
        <dbReference type="EMBL" id="BBO71946.1"/>
    </source>
</evidence>
<dbReference type="AlphaFoldDB" id="A0A5K7YRQ1"/>
<accession>A0A5K7YRQ1</accession>
<dbReference type="KEGG" id="dalk:DSCA_58760"/>
<evidence type="ECO:0000256" key="1">
    <source>
        <dbReference type="SAM" id="SignalP"/>
    </source>
</evidence>
<dbReference type="PROSITE" id="PS50222">
    <property type="entry name" value="EF_HAND_2"/>
    <property type="match status" value="1"/>
</dbReference>
<dbReference type="GO" id="GO:0005509">
    <property type="term" value="F:calcium ion binding"/>
    <property type="evidence" value="ECO:0007669"/>
    <property type="project" value="InterPro"/>
</dbReference>
<organism evidence="3 4">
    <name type="scientific">Desulfosarcina alkanivorans</name>
    <dbReference type="NCBI Taxonomy" id="571177"/>
    <lineage>
        <taxon>Bacteria</taxon>
        <taxon>Pseudomonadati</taxon>
        <taxon>Thermodesulfobacteriota</taxon>
        <taxon>Desulfobacteria</taxon>
        <taxon>Desulfobacterales</taxon>
        <taxon>Desulfosarcinaceae</taxon>
        <taxon>Desulfosarcina</taxon>
    </lineage>
</organism>
<dbReference type="OrthoDB" id="7356823at2"/>
<dbReference type="Proteomes" id="UP000427906">
    <property type="component" value="Chromosome"/>
</dbReference>
<dbReference type="Pfam" id="PF13202">
    <property type="entry name" value="EF-hand_5"/>
    <property type="match status" value="2"/>
</dbReference>
<name>A0A5K7YRQ1_9BACT</name>
<feature type="signal peptide" evidence="1">
    <location>
        <begin position="1"/>
        <end position="23"/>
    </location>
</feature>
<proteinExistence type="predicted"/>
<keyword evidence="4" id="KW-1185">Reference proteome</keyword>
<dbReference type="Gene3D" id="1.10.238.10">
    <property type="entry name" value="EF-hand"/>
    <property type="match status" value="1"/>
</dbReference>
<sequence length="96" mass="10460">MHLKTLASTLAILALTLPPLALAGHHYGGHGNMDMVWDMAALDTDGNGRLTFAEFIAPNMEKWRSGFDMIDTNGDGDLGVDEWNAFLEVHSMKSGQ</sequence>
<feature type="domain" description="EF-hand" evidence="2">
    <location>
        <begin position="58"/>
        <end position="93"/>
    </location>
</feature>